<comment type="similarity">
    <text evidence="1">Belongs to the short-chain dehydrogenases/reductases (SDR) family.</text>
</comment>
<dbReference type="Gene3D" id="3.40.50.720">
    <property type="entry name" value="NAD(P)-binding Rossmann-like Domain"/>
    <property type="match status" value="1"/>
</dbReference>
<evidence type="ECO:0008006" key="6">
    <source>
        <dbReference type="Google" id="ProtNLM"/>
    </source>
</evidence>
<accession>A0A3D8Q8Y9</accession>
<gene>
    <name evidence="4" type="ORF">BP5796_12232</name>
</gene>
<dbReference type="Proteomes" id="UP000256328">
    <property type="component" value="Unassembled WGS sequence"/>
</dbReference>
<dbReference type="EMBL" id="PDLN01000021">
    <property type="protein sequence ID" value="RDW58302.1"/>
    <property type="molecule type" value="Genomic_DNA"/>
</dbReference>
<evidence type="ECO:0000256" key="3">
    <source>
        <dbReference type="ARBA" id="ARBA00023002"/>
    </source>
</evidence>
<dbReference type="PRINTS" id="PR00081">
    <property type="entry name" value="GDHRDH"/>
</dbReference>
<dbReference type="PANTHER" id="PTHR24320">
    <property type="entry name" value="RETINOL DEHYDROGENASE"/>
    <property type="match status" value="1"/>
</dbReference>
<reference evidence="4 5" key="1">
    <citation type="journal article" date="2018" name="IMA Fungus">
        <title>IMA Genome-F 9: Draft genome sequence of Annulohypoxylon stygium, Aspergillus mulundensis, Berkeleyomyces basicola (syn. Thielaviopsis basicola), Ceratocystis smalleyi, two Cercospora beticola strains, Coleophoma cylindrospora, Fusarium fracticaudum, Phialophora cf. hyalina, and Morchella septimelata.</title>
        <authorList>
            <person name="Wingfield B.D."/>
            <person name="Bills G.F."/>
            <person name="Dong Y."/>
            <person name="Huang W."/>
            <person name="Nel W.J."/>
            <person name="Swalarsk-Parry B.S."/>
            <person name="Vaghefi N."/>
            <person name="Wilken P.M."/>
            <person name="An Z."/>
            <person name="de Beer Z.W."/>
            <person name="De Vos L."/>
            <person name="Chen L."/>
            <person name="Duong T.A."/>
            <person name="Gao Y."/>
            <person name="Hammerbacher A."/>
            <person name="Kikkert J.R."/>
            <person name="Li Y."/>
            <person name="Li H."/>
            <person name="Li K."/>
            <person name="Li Q."/>
            <person name="Liu X."/>
            <person name="Ma X."/>
            <person name="Naidoo K."/>
            <person name="Pethybridge S.J."/>
            <person name="Sun J."/>
            <person name="Steenkamp E.T."/>
            <person name="van der Nest M.A."/>
            <person name="van Wyk S."/>
            <person name="Wingfield M.J."/>
            <person name="Xiong C."/>
            <person name="Yue Q."/>
            <person name="Zhang X."/>
        </authorList>
    </citation>
    <scope>NUCLEOTIDE SEQUENCE [LARGE SCALE GENOMIC DNA]</scope>
    <source>
        <strain evidence="4 5">BP5796</strain>
    </source>
</reference>
<dbReference type="SUPFAM" id="SSF51735">
    <property type="entry name" value="NAD(P)-binding Rossmann-fold domains"/>
    <property type="match status" value="1"/>
</dbReference>
<protein>
    <recommendedName>
        <fullName evidence="6">NAD(P)-binding protein</fullName>
    </recommendedName>
</protein>
<dbReference type="GO" id="GO:0016491">
    <property type="term" value="F:oxidoreductase activity"/>
    <property type="evidence" value="ECO:0007669"/>
    <property type="project" value="UniProtKB-KW"/>
</dbReference>
<dbReference type="AlphaFoldDB" id="A0A3D8Q8Y9"/>
<evidence type="ECO:0000313" key="5">
    <source>
        <dbReference type="Proteomes" id="UP000256328"/>
    </source>
</evidence>
<evidence type="ECO:0000256" key="1">
    <source>
        <dbReference type="ARBA" id="ARBA00006484"/>
    </source>
</evidence>
<name>A0A3D8Q8Y9_9HELO</name>
<comment type="caution">
    <text evidence="4">The sequence shown here is derived from an EMBL/GenBank/DDBJ whole genome shotgun (WGS) entry which is preliminary data.</text>
</comment>
<dbReference type="Pfam" id="PF00106">
    <property type="entry name" value="adh_short"/>
    <property type="match status" value="1"/>
</dbReference>
<keyword evidence="5" id="KW-1185">Reference proteome</keyword>
<dbReference type="OrthoDB" id="191139at2759"/>
<evidence type="ECO:0000313" key="4">
    <source>
        <dbReference type="EMBL" id="RDW58302.1"/>
    </source>
</evidence>
<sequence length="315" mass="33777">MPKFNPLHDIPNLAGKVCLVTGGNSGLGEATIAALAQHNPQKVYLAARSKGKAEAAVQRIKASSPAARSANIEILEMDLSSFASIKAAAAQVNREAPRLDTVHLNGGIAMTPPGTTKEGYEIQFGTNFLGHALLTQLLMPKLLETAALPGSDVRVVSVSSATHKVFAPKEGIVFDQLHSPMEKFGGAALYAQSMLAKIIFAQELAKRYPQIVFTSLHPGGVKSNAYSGDKNVNWFFMNLVLRPMVALHGVSTEEGAKTQLWCSFSKEVESGTYYEPIGTTGKESALSKDSQLRSKLWSWTDKELLAAGAPGWPKV</sequence>
<keyword evidence="2" id="KW-0521">NADP</keyword>
<evidence type="ECO:0000256" key="2">
    <source>
        <dbReference type="ARBA" id="ARBA00022857"/>
    </source>
</evidence>
<keyword evidence="3" id="KW-0560">Oxidoreductase</keyword>
<dbReference type="PANTHER" id="PTHR24320:SF282">
    <property type="entry name" value="WW DOMAIN-CONTAINING OXIDOREDUCTASE"/>
    <property type="match status" value="1"/>
</dbReference>
<dbReference type="InterPro" id="IPR036291">
    <property type="entry name" value="NAD(P)-bd_dom_sf"/>
</dbReference>
<proteinExistence type="inferred from homology"/>
<dbReference type="InterPro" id="IPR002347">
    <property type="entry name" value="SDR_fam"/>
</dbReference>
<organism evidence="4 5">
    <name type="scientific">Coleophoma crateriformis</name>
    <dbReference type="NCBI Taxonomy" id="565419"/>
    <lineage>
        <taxon>Eukaryota</taxon>
        <taxon>Fungi</taxon>
        <taxon>Dikarya</taxon>
        <taxon>Ascomycota</taxon>
        <taxon>Pezizomycotina</taxon>
        <taxon>Leotiomycetes</taxon>
        <taxon>Helotiales</taxon>
        <taxon>Dermateaceae</taxon>
        <taxon>Coleophoma</taxon>
    </lineage>
</organism>